<dbReference type="InterPro" id="IPR043968">
    <property type="entry name" value="SGNH"/>
</dbReference>
<evidence type="ECO:0000313" key="2">
    <source>
        <dbReference type="EMBL" id="SGZ20313.1"/>
    </source>
</evidence>
<gene>
    <name evidence="2" type="ORF">NVI5450_4857</name>
</gene>
<accession>A0A1L0FAR0</accession>
<protein>
    <submittedName>
        <fullName evidence="2">Acyltransferase 3</fullName>
    </submittedName>
</protein>
<reference evidence="2 3" key="1">
    <citation type="submission" date="2016-11" db="EMBL/GenBank/DDBJ databases">
        <authorList>
            <person name="Jaros S."/>
            <person name="Januszkiewicz K."/>
            <person name="Wedrychowicz H."/>
        </authorList>
    </citation>
    <scope>NUCLEOTIDE SEQUENCE [LARGE SCALE GENOMIC DNA]</scope>
    <source>
        <strain evidence="2">NVI 5450</strain>
    </source>
</reference>
<proteinExistence type="predicted"/>
<name>A0A1L0FAR0_9GAMM</name>
<sequence length="170" mass="19768">MSIRDKAFKQCMLNRNHLKVLMDAGKVENLILAGSWNHYYASEPKIIDDLEEVSLYAAEIGINVFIMASPVMYTKNITSLFESCILNNNCVPYDEFRFDYDYNHEVLDIIKNFSKLNDGITFIEREDIFNSDDSYEFYGFRAPYSLDGGHISTRASKEAFLKFRTSEKYN</sequence>
<dbReference type="Proteomes" id="UP000183794">
    <property type="component" value="Unassembled WGS sequence"/>
</dbReference>
<keyword evidence="2" id="KW-0012">Acyltransferase</keyword>
<dbReference type="AlphaFoldDB" id="A0A1L0FAR0"/>
<dbReference type="EMBL" id="FPLD01000164">
    <property type="protein sequence ID" value="SGZ20313.1"/>
    <property type="molecule type" value="Genomic_DNA"/>
</dbReference>
<feature type="domain" description="SGNH" evidence="1">
    <location>
        <begin position="13"/>
        <end position="158"/>
    </location>
</feature>
<organism evidence="2 3">
    <name type="scientific">Moritella viscosa</name>
    <dbReference type="NCBI Taxonomy" id="80854"/>
    <lineage>
        <taxon>Bacteria</taxon>
        <taxon>Pseudomonadati</taxon>
        <taxon>Pseudomonadota</taxon>
        <taxon>Gammaproteobacteria</taxon>
        <taxon>Alteromonadales</taxon>
        <taxon>Moritellaceae</taxon>
        <taxon>Moritella</taxon>
    </lineage>
</organism>
<evidence type="ECO:0000313" key="3">
    <source>
        <dbReference type="Proteomes" id="UP000183794"/>
    </source>
</evidence>
<dbReference type="Pfam" id="PF19040">
    <property type="entry name" value="SGNH"/>
    <property type="match status" value="1"/>
</dbReference>
<evidence type="ECO:0000259" key="1">
    <source>
        <dbReference type="Pfam" id="PF19040"/>
    </source>
</evidence>
<keyword evidence="2" id="KW-0808">Transferase</keyword>
<dbReference type="GO" id="GO:0016746">
    <property type="term" value="F:acyltransferase activity"/>
    <property type="evidence" value="ECO:0007669"/>
    <property type="project" value="UniProtKB-KW"/>
</dbReference>